<reference evidence="1 2" key="1">
    <citation type="submission" date="2021-03" db="EMBL/GenBank/DDBJ databases">
        <title>Genomic Encyclopedia of Type Strains, Phase IV (KMG-IV): sequencing the most valuable type-strain genomes for metagenomic binning, comparative biology and taxonomic classification.</title>
        <authorList>
            <person name="Goeker M."/>
        </authorList>
    </citation>
    <scope>NUCLEOTIDE SEQUENCE [LARGE SCALE GENOMIC DNA]</scope>
    <source>
        <strain evidence="1 2">DSM 23491</strain>
    </source>
</reference>
<dbReference type="Proteomes" id="UP001519273">
    <property type="component" value="Unassembled WGS sequence"/>
</dbReference>
<sequence length="607" mass="69906">MTAAVHIAAEDWMISAGLIGLTRLFEDDRELMDKSGVKLTSSHLDTLSEKYIYYLIKTYSIVNRDVGRMQWFVKQLNSHPDRIKSHAAEVRKIMNEQLKKVEKYFADSKEQHQLAEVVESLKNINSEAEINLVSESIERYKKIMSTPFIEEKLTINYVKAMILSPFFGQASILQPVFNSKTIQEHIEQINKDFVLPAKLELEFYEQLQSTTDVQQLISYLDEHNDYPPFKDWFKVIKKMSSMEEVHQYFSNEIFPCAFIDGLMATQSYEEKVFSPLALSREKAVNFSWDFDNSYPVPISSIARLILLLSPLGMTSYNRRLGTEQANENFRFFGLVLSQNSFIEIVRDNNSYHTKRMGGSTFEEAIVGLLSESIDKGQKQQSGYFYIEFHSDYQSKKTLLDYYHMPLYLATFLSKYGKTLTLLFHSNLRDKFLRTVLKGLDPKQIVFEYLREAIDNSFHAEGAYHATVARKRIIEAGKGVDSMGNYDKTISHVYYQGVTLRQYMGGNRRTEDGETYRASNRKKIESIAYRLLNATKAGNKAEFMDTLFRVYMSANTSKKEDGKDLTISSVFLDSFKENGLDFETIASAFIAGLLGQDESKKEEAVIHE</sequence>
<proteinExistence type="predicted"/>
<dbReference type="RefSeq" id="WP_209850272.1">
    <property type="nucleotide sequence ID" value="NZ_CBCRVE010000005.1"/>
</dbReference>
<name>A0ABS4H4S8_9BACL</name>
<accession>A0ABS4H4S8</accession>
<evidence type="ECO:0000313" key="1">
    <source>
        <dbReference type="EMBL" id="MBP1937538.1"/>
    </source>
</evidence>
<protein>
    <submittedName>
        <fullName evidence="1">CRISPR-associated protein Cst1</fullName>
    </submittedName>
</protein>
<keyword evidence="2" id="KW-1185">Reference proteome</keyword>
<gene>
    <name evidence="1" type="ORF">J2Z20_002433</name>
</gene>
<comment type="caution">
    <text evidence="1">The sequence shown here is derived from an EMBL/GenBank/DDBJ whole genome shotgun (WGS) entry which is preliminary data.</text>
</comment>
<organism evidence="1 2">
    <name type="scientific">Paenibacillus sediminis</name>
    <dbReference type="NCBI Taxonomy" id="664909"/>
    <lineage>
        <taxon>Bacteria</taxon>
        <taxon>Bacillati</taxon>
        <taxon>Bacillota</taxon>
        <taxon>Bacilli</taxon>
        <taxon>Bacillales</taxon>
        <taxon>Paenibacillaceae</taxon>
        <taxon>Paenibacillus</taxon>
    </lineage>
</organism>
<dbReference type="EMBL" id="JAGGKP010000005">
    <property type="protein sequence ID" value="MBP1937538.1"/>
    <property type="molecule type" value="Genomic_DNA"/>
</dbReference>
<evidence type="ECO:0000313" key="2">
    <source>
        <dbReference type="Proteomes" id="UP001519273"/>
    </source>
</evidence>